<gene>
    <name evidence="2" type="ORF">ACJ72_08064</name>
</gene>
<accession>A0A1B7NLG7</accession>
<sequence length="180" mass="20528">MNNLDKTLSVINNRKNDDDLTLTHIFQSDHHENIESHCYELSAESLLDTSESMLFLFQQISHAWHKLFKVDAFECVIPSSIVFIKNEAVVVISDNSSVVISVKHSLIDDYDSFVTVNDDDDDDDDDDDNDNDDNENNDDENHNNNNNNDDNNNNTNTLNQLITHMSLSFLEKKSKCSSLS</sequence>
<evidence type="ECO:0000313" key="3">
    <source>
        <dbReference type="Proteomes" id="UP000091918"/>
    </source>
</evidence>
<feature type="region of interest" description="Disordered" evidence="1">
    <location>
        <begin position="117"/>
        <end position="157"/>
    </location>
</feature>
<name>A0A1B7NLG7_9EURO</name>
<evidence type="ECO:0000256" key="1">
    <source>
        <dbReference type="SAM" id="MobiDB-lite"/>
    </source>
</evidence>
<keyword evidence="3" id="KW-1185">Reference proteome</keyword>
<dbReference type="EMBL" id="LGUA01002246">
    <property type="protein sequence ID" value="OAX77635.1"/>
    <property type="molecule type" value="Genomic_DNA"/>
</dbReference>
<dbReference type="Proteomes" id="UP000091918">
    <property type="component" value="Unassembled WGS sequence"/>
</dbReference>
<organism evidence="2 3">
    <name type="scientific">Emergomyces africanus</name>
    <dbReference type="NCBI Taxonomy" id="1955775"/>
    <lineage>
        <taxon>Eukaryota</taxon>
        <taxon>Fungi</taxon>
        <taxon>Dikarya</taxon>
        <taxon>Ascomycota</taxon>
        <taxon>Pezizomycotina</taxon>
        <taxon>Eurotiomycetes</taxon>
        <taxon>Eurotiomycetidae</taxon>
        <taxon>Onygenales</taxon>
        <taxon>Ajellomycetaceae</taxon>
        <taxon>Emergomyces</taxon>
    </lineage>
</organism>
<feature type="compositionally biased region" description="Acidic residues" evidence="1">
    <location>
        <begin position="117"/>
        <end position="138"/>
    </location>
</feature>
<proteinExistence type="predicted"/>
<feature type="compositionally biased region" description="Low complexity" evidence="1">
    <location>
        <begin position="143"/>
        <end position="156"/>
    </location>
</feature>
<evidence type="ECO:0000313" key="2">
    <source>
        <dbReference type="EMBL" id="OAX77635.1"/>
    </source>
</evidence>
<dbReference type="OrthoDB" id="4160772at2759"/>
<protein>
    <submittedName>
        <fullName evidence="2">Uncharacterized protein</fullName>
    </submittedName>
</protein>
<reference evidence="2 3" key="1">
    <citation type="submission" date="2015-07" db="EMBL/GenBank/DDBJ databases">
        <title>Emmonsia species relationships and genome sequence.</title>
        <authorList>
            <person name="Cuomo C.A."/>
            <person name="Schwartz I.S."/>
            <person name="Kenyon C."/>
            <person name="de Hoog G.S."/>
            <person name="Govender N.P."/>
            <person name="Botha A."/>
            <person name="Moreno L."/>
            <person name="de Vries M."/>
            <person name="Munoz J.F."/>
            <person name="Stielow J.B."/>
        </authorList>
    </citation>
    <scope>NUCLEOTIDE SEQUENCE [LARGE SCALE GENOMIC DNA]</scope>
    <source>
        <strain evidence="2 3">CBS 136260</strain>
    </source>
</reference>
<dbReference type="AlphaFoldDB" id="A0A1B7NLG7"/>
<comment type="caution">
    <text evidence="2">The sequence shown here is derived from an EMBL/GenBank/DDBJ whole genome shotgun (WGS) entry which is preliminary data.</text>
</comment>